<dbReference type="InterPro" id="IPR029069">
    <property type="entry name" value="HotDog_dom_sf"/>
</dbReference>
<dbReference type="PANTHER" id="PTHR31793:SF27">
    <property type="entry name" value="NOVEL THIOESTERASE SUPERFAMILY DOMAIN AND SAPOSIN A-TYPE DOMAIN CONTAINING PROTEIN (0610012H03RIK)"/>
    <property type="match status" value="1"/>
</dbReference>
<evidence type="ECO:0000256" key="1">
    <source>
        <dbReference type="ARBA" id="ARBA00005953"/>
    </source>
</evidence>
<dbReference type="Gene3D" id="3.10.129.10">
    <property type="entry name" value="Hotdog Thioesterase"/>
    <property type="match status" value="1"/>
</dbReference>
<dbReference type="SUPFAM" id="SSF54637">
    <property type="entry name" value="Thioesterase/thiol ester dehydrase-isomerase"/>
    <property type="match status" value="1"/>
</dbReference>
<evidence type="ECO:0000256" key="2">
    <source>
        <dbReference type="ARBA" id="ARBA00022801"/>
    </source>
</evidence>
<protein>
    <submittedName>
        <fullName evidence="3">Acyl-CoA thioesterase</fullName>
    </submittedName>
</protein>
<dbReference type="RefSeq" id="WP_257767267.1">
    <property type="nucleotide sequence ID" value="NZ_CP102480.1"/>
</dbReference>
<dbReference type="Proteomes" id="UP001060336">
    <property type="component" value="Chromosome"/>
</dbReference>
<keyword evidence="2" id="KW-0378">Hydrolase</keyword>
<gene>
    <name evidence="3" type="ORF">NUH88_15285</name>
</gene>
<dbReference type="CDD" id="cd00586">
    <property type="entry name" value="4HBT"/>
    <property type="match status" value="1"/>
</dbReference>
<dbReference type="Pfam" id="PF13279">
    <property type="entry name" value="4HBT_2"/>
    <property type="match status" value="1"/>
</dbReference>
<dbReference type="AlphaFoldDB" id="A0A9J7ATR5"/>
<organism evidence="3 4">
    <name type="scientific">Nisaea acidiphila</name>
    <dbReference type="NCBI Taxonomy" id="1862145"/>
    <lineage>
        <taxon>Bacteria</taxon>
        <taxon>Pseudomonadati</taxon>
        <taxon>Pseudomonadota</taxon>
        <taxon>Alphaproteobacteria</taxon>
        <taxon>Rhodospirillales</taxon>
        <taxon>Thalassobaculaceae</taxon>
        <taxon>Nisaea</taxon>
    </lineage>
</organism>
<dbReference type="PANTHER" id="PTHR31793">
    <property type="entry name" value="4-HYDROXYBENZOYL-COA THIOESTERASE FAMILY MEMBER"/>
    <property type="match status" value="1"/>
</dbReference>
<dbReference type="KEGG" id="naci:NUH88_15285"/>
<dbReference type="InterPro" id="IPR050563">
    <property type="entry name" value="4-hydroxybenzoyl-CoA_TE"/>
</dbReference>
<name>A0A9J7ATR5_9PROT</name>
<sequence length="146" mass="16753">MSEETVVETRDRFRWWLEIPTRWMDNDVYGHVNNVQYYSYFDTAVNSHLIREAGLDIHNSPVIGLVVETRCQFKKSIEFPETVDAGIRVEKIGRSSVVYSVGLFRAGDDEIAALGHFVHVYVERETQTPVPIPERMRAAMVPLLLG</sequence>
<comment type="similarity">
    <text evidence="1">Belongs to the 4-hydroxybenzoyl-CoA thioesterase family.</text>
</comment>
<dbReference type="GO" id="GO:0047617">
    <property type="term" value="F:fatty acyl-CoA hydrolase activity"/>
    <property type="evidence" value="ECO:0007669"/>
    <property type="project" value="TreeGrafter"/>
</dbReference>
<keyword evidence="4" id="KW-1185">Reference proteome</keyword>
<evidence type="ECO:0000313" key="4">
    <source>
        <dbReference type="Proteomes" id="UP001060336"/>
    </source>
</evidence>
<evidence type="ECO:0000313" key="3">
    <source>
        <dbReference type="EMBL" id="UUX48765.1"/>
    </source>
</evidence>
<proteinExistence type="inferred from homology"/>
<dbReference type="EMBL" id="CP102480">
    <property type="protein sequence ID" value="UUX48765.1"/>
    <property type="molecule type" value="Genomic_DNA"/>
</dbReference>
<accession>A0A9J7ATR5</accession>
<reference evidence="3" key="1">
    <citation type="submission" date="2022-08" db="EMBL/GenBank/DDBJ databases">
        <title>Nisaea acidiphila sp. nov., isolated from a marine algal debris and emended description of the genus Nisaea Urios et al. 2008.</title>
        <authorList>
            <person name="Kwon K."/>
        </authorList>
    </citation>
    <scope>NUCLEOTIDE SEQUENCE</scope>
    <source>
        <strain evidence="3">MEBiC11861</strain>
    </source>
</reference>